<sequence>MSSVTVSFEEAKEILKNENEEFARIYRKHRELDERISHLEEQRFLTPEEEVEEKQLKVDKLHLKDKMAEMVKEYQSKQHPTQ</sequence>
<evidence type="ECO:0000313" key="2">
    <source>
        <dbReference type="EMBL" id="GAK54189.1"/>
    </source>
</evidence>
<dbReference type="EMBL" id="DF820460">
    <property type="protein sequence ID" value="GAK54189.1"/>
    <property type="molecule type" value="Genomic_DNA"/>
</dbReference>
<proteinExistence type="predicted"/>
<name>A0A081BS08_9BACT</name>
<dbReference type="Gene3D" id="6.10.280.50">
    <property type="match status" value="1"/>
</dbReference>
<dbReference type="Proteomes" id="UP000030700">
    <property type="component" value="Unassembled WGS sequence"/>
</dbReference>
<organism evidence="2 3">
    <name type="scientific">Candidatus Moduliflexus flocculans</name>
    <dbReference type="NCBI Taxonomy" id="1499966"/>
    <lineage>
        <taxon>Bacteria</taxon>
        <taxon>Candidatus Moduliflexota</taxon>
        <taxon>Candidatus Moduliflexia</taxon>
        <taxon>Candidatus Moduliflexales</taxon>
        <taxon>Candidatus Moduliflexaceae</taxon>
    </lineage>
</organism>
<dbReference type="HOGENOM" id="CLU_165482_1_2_0"/>
<dbReference type="AlphaFoldDB" id="A0A081BS08"/>
<accession>A0A081BS08</accession>
<protein>
    <recommendedName>
        <fullName evidence="4">DUF465 domain-containing protein</fullName>
    </recommendedName>
</protein>
<dbReference type="InterPro" id="IPR038444">
    <property type="entry name" value="DUF465_sf"/>
</dbReference>
<reference evidence="2 3" key="1">
    <citation type="journal article" date="2015" name="PeerJ">
        <title>First genomic representation of candidate bacterial phylum KSB3 points to enhanced environmental sensing as a trigger of wastewater bulking.</title>
        <authorList>
            <person name="Sekiguchi Y."/>
            <person name="Ohashi A."/>
            <person name="Parks D.H."/>
            <person name="Yamauchi T."/>
            <person name="Tyson G.W."/>
            <person name="Hugenholtz P."/>
        </authorList>
    </citation>
    <scope>NUCLEOTIDE SEQUENCE [LARGE SCALE GENOMIC DNA]</scope>
</reference>
<evidence type="ECO:0000256" key="1">
    <source>
        <dbReference type="SAM" id="Coils"/>
    </source>
</evidence>
<feature type="coiled-coil region" evidence="1">
    <location>
        <begin position="8"/>
        <end position="42"/>
    </location>
</feature>
<keyword evidence="3" id="KW-1185">Reference proteome</keyword>
<dbReference type="Pfam" id="PF04325">
    <property type="entry name" value="DUF465"/>
    <property type="match status" value="1"/>
</dbReference>
<evidence type="ECO:0008006" key="4">
    <source>
        <dbReference type="Google" id="ProtNLM"/>
    </source>
</evidence>
<dbReference type="STRING" id="1499966.U14_05468"/>
<evidence type="ECO:0000313" key="3">
    <source>
        <dbReference type="Proteomes" id="UP000030700"/>
    </source>
</evidence>
<dbReference type="InterPro" id="IPR007420">
    <property type="entry name" value="DUF465"/>
</dbReference>
<keyword evidence="1" id="KW-0175">Coiled coil</keyword>
<gene>
    <name evidence="2" type="ORF">U14_05468</name>
</gene>